<evidence type="ECO:0000256" key="2">
    <source>
        <dbReference type="ARBA" id="ARBA00003213"/>
    </source>
</evidence>
<comment type="cofactor">
    <cofactor evidence="1 10">
        <name>Mg(2+)</name>
        <dbReference type="ChEBI" id="CHEBI:18420"/>
    </cofactor>
</comment>
<evidence type="ECO:0000256" key="1">
    <source>
        <dbReference type="ARBA" id="ARBA00001946"/>
    </source>
</evidence>
<dbReference type="InterPro" id="IPR018022">
    <property type="entry name" value="IPT"/>
</dbReference>
<proteinExistence type="inferred from homology"/>
<dbReference type="InterPro" id="IPR039657">
    <property type="entry name" value="Dimethylallyltransferase"/>
</dbReference>
<comment type="caution">
    <text evidence="10">Lacks conserved residue(s) required for the propagation of feature annotation.</text>
</comment>
<protein>
    <recommendedName>
        <fullName evidence="10">tRNA dimethylallyltransferase</fullName>
        <ecNumber evidence="10">2.5.1.75</ecNumber>
    </recommendedName>
    <alternativeName>
        <fullName evidence="10">Dimethylallyl diphosphate:tRNA dimethylallyltransferase</fullName>
        <shortName evidence="10">DMAPP:tRNA dimethylallyltransferase</shortName>
        <shortName evidence="10">DMATase</shortName>
    </alternativeName>
    <alternativeName>
        <fullName evidence="10">Isopentenyl-diphosphate:tRNA isopentenyltransferase</fullName>
        <shortName evidence="10">IPP transferase</shortName>
        <shortName evidence="10">IPPT</shortName>
        <shortName evidence="10">IPTase</shortName>
    </alternativeName>
</protein>
<dbReference type="GO" id="GO:0005524">
    <property type="term" value="F:ATP binding"/>
    <property type="evidence" value="ECO:0007669"/>
    <property type="project" value="UniProtKB-UniRule"/>
</dbReference>
<evidence type="ECO:0000256" key="3">
    <source>
        <dbReference type="ARBA" id="ARBA00005842"/>
    </source>
</evidence>
<evidence type="ECO:0000256" key="4">
    <source>
        <dbReference type="ARBA" id="ARBA00022679"/>
    </source>
</evidence>
<keyword evidence="5 10" id="KW-0819">tRNA processing</keyword>
<comment type="similarity">
    <text evidence="3 10">Belongs to the IPP transferase family.</text>
</comment>
<dbReference type="Pfam" id="PF01745">
    <property type="entry name" value="IPT"/>
    <property type="match status" value="1"/>
</dbReference>
<dbReference type="EMBL" id="FUXC01000001">
    <property type="protein sequence ID" value="SJZ39140.1"/>
    <property type="molecule type" value="Genomic_DNA"/>
</dbReference>
<dbReference type="AlphaFoldDB" id="A0A1T4K9M0"/>
<evidence type="ECO:0000256" key="8">
    <source>
        <dbReference type="ARBA" id="ARBA00022842"/>
    </source>
</evidence>
<keyword evidence="6 10" id="KW-0547">Nucleotide-binding</keyword>
<dbReference type="Proteomes" id="UP000190395">
    <property type="component" value="Unassembled WGS sequence"/>
</dbReference>
<dbReference type="STRING" id="225004.SAMN02745152_00033"/>
<feature type="binding site" evidence="10">
    <location>
        <begin position="10"/>
        <end position="17"/>
    </location>
    <ligand>
        <name>ATP</name>
        <dbReference type="ChEBI" id="CHEBI:30616"/>
    </ligand>
</feature>
<evidence type="ECO:0000256" key="5">
    <source>
        <dbReference type="ARBA" id="ARBA00022694"/>
    </source>
</evidence>
<dbReference type="SUPFAM" id="SSF52540">
    <property type="entry name" value="P-loop containing nucleoside triphosphate hydrolases"/>
    <property type="match status" value="2"/>
</dbReference>
<comment type="catalytic activity">
    <reaction evidence="9 10">
        <text>adenosine(37) in tRNA + dimethylallyl diphosphate = N(6)-dimethylallyladenosine(37) in tRNA + diphosphate</text>
        <dbReference type="Rhea" id="RHEA:26482"/>
        <dbReference type="Rhea" id="RHEA-COMP:10162"/>
        <dbReference type="Rhea" id="RHEA-COMP:10375"/>
        <dbReference type="ChEBI" id="CHEBI:33019"/>
        <dbReference type="ChEBI" id="CHEBI:57623"/>
        <dbReference type="ChEBI" id="CHEBI:74411"/>
        <dbReference type="ChEBI" id="CHEBI:74415"/>
        <dbReference type="EC" id="2.5.1.75"/>
    </reaction>
</comment>
<name>A0A1T4K9M0_9SPIR</name>
<evidence type="ECO:0000313" key="11">
    <source>
        <dbReference type="EMBL" id="SJZ39140.1"/>
    </source>
</evidence>
<keyword evidence="8 10" id="KW-0460">Magnesium</keyword>
<dbReference type="Gene3D" id="3.40.50.300">
    <property type="entry name" value="P-loop containing nucleotide triphosphate hydrolases"/>
    <property type="match status" value="1"/>
</dbReference>
<dbReference type="GO" id="GO:0052381">
    <property type="term" value="F:tRNA dimethylallyltransferase activity"/>
    <property type="evidence" value="ECO:0007669"/>
    <property type="project" value="UniProtKB-UniRule"/>
</dbReference>
<evidence type="ECO:0000256" key="7">
    <source>
        <dbReference type="ARBA" id="ARBA00022840"/>
    </source>
</evidence>
<dbReference type="InterPro" id="IPR027417">
    <property type="entry name" value="P-loop_NTPase"/>
</dbReference>
<keyword evidence="4 10" id="KW-0808">Transferase</keyword>
<evidence type="ECO:0000256" key="6">
    <source>
        <dbReference type="ARBA" id="ARBA00022741"/>
    </source>
</evidence>
<comment type="subunit">
    <text evidence="10">Monomer.</text>
</comment>
<dbReference type="OrthoDB" id="9776390at2"/>
<dbReference type="PANTHER" id="PTHR11088">
    <property type="entry name" value="TRNA DIMETHYLALLYLTRANSFERASE"/>
    <property type="match status" value="1"/>
</dbReference>
<dbReference type="PANTHER" id="PTHR11088:SF60">
    <property type="entry name" value="TRNA DIMETHYLALLYLTRANSFERASE"/>
    <property type="match status" value="1"/>
</dbReference>
<keyword evidence="12" id="KW-1185">Reference proteome</keyword>
<dbReference type="GO" id="GO:0006400">
    <property type="term" value="P:tRNA modification"/>
    <property type="evidence" value="ECO:0007669"/>
    <property type="project" value="TreeGrafter"/>
</dbReference>
<evidence type="ECO:0000256" key="9">
    <source>
        <dbReference type="ARBA" id="ARBA00049563"/>
    </source>
</evidence>
<dbReference type="Pfam" id="PF01715">
    <property type="entry name" value="IPPT"/>
    <property type="match status" value="1"/>
</dbReference>
<feature type="region of interest" description="Interaction with substrate tRNA" evidence="10">
    <location>
        <begin position="35"/>
        <end position="38"/>
    </location>
</feature>
<organism evidence="11 12">
    <name type="scientific">Treponema berlinense</name>
    <dbReference type="NCBI Taxonomy" id="225004"/>
    <lineage>
        <taxon>Bacteria</taxon>
        <taxon>Pseudomonadati</taxon>
        <taxon>Spirochaetota</taxon>
        <taxon>Spirochaetia</taxon>
        <taxon>Spirochaetales</taxon>
        <taxon>Treponemataceae</taxon>
        <taxon>Treponema</taxon>
    </lineage>
</organism>
<keyword evidence="7 10" id="KW-0067">ATP-binding</keyword>
<dbReference type="EC" id="2.5.1.75" evidence="10"/>
<dbReference type="HAMAP" id="MF_00185">
    <property type="entry name" value="IPP_trans"/>
    <property type="match status" value="1"/>
</dbReference>
<dbReference type="RefSeq" id="WP_078929702.1">
    <property type="nucleotide sequence ID" value="NZ_CAMCOW010000030.1"/>
</dbReference>
<feature type="binding site" evidence="10">
    <location>
        <begin position="12"/>
        <end position="17"/>
    </location>
    <ligand>
        <name>substrate</name>
    </ligand>
</feature>
<sequence>MNYNCIFVIGPTAVGKTEIGVRLAASLGGEVLSADSRQVYRGLDIGSGKDLCDFKMNENLALSLNPALKDKITDGFYNVPYHIIDVTDLSHEYSLFDFTADFYNSFADCQKRGVLPVVVGGTGMYLDSILRNYDMIPFEENAAERQKLESLSYEELKSILIAEKEKLHNTSEFGDSERIIKAILLNRFTKSEEYKTLRKKVLSTRPKVNPLVLGTTLPRPLVRERISKRLHDRLEEGLIEEVQNLHENGASWQRLESLGLEYRFVSEYLQQKIESKEKLFELLNLAIGQFAKRQETWFKGMEKKGVKINWLPQEMPVDVRFEAALELVRQRLQQET</sequence>
<dbReference type="GeneID" id="303366315"/>
<evidence type="ECO:0000256" key="10">
    <source>
        <dbReference type="HAMAP-Rule" id="MF_00185"/>
    </source>
</evidence>
<feature type="site" description="Interaction with substrate tRNA" evidence="10">
    <location>
        <position position="145"/>
    </location>
</feature>
<evidence type="ECO:0000313" key="12">
    <source>
        <dbReference type="Proteomes" id="UP000190395"/>
    </source>
</evidence>
<accession>A0A1T4K9M0</accession>
<feature type="site" description="Interaction with substrate tRNA" evidence="10">
    <location>
        <position position="122"/>
    </location>
</feature>
<reference evidence="11 12" key="1">
    <citation type="submission" date="2017-02" db="EMBL/GenBank/DDBJ databases">
        <authorList>
            <person name="Peterson S.W."/>
        </authorList>
    </citation>
    <scope>NUCLEOTIDE SEQUENCE [LARGE SCALE GENOMIC DNA]</scope>
    <source>
        <strain evidence="11 12">ATCC BAA-909</strain>
    </source>
</reference>
<gene>
    <name evidence="10" type="primary">miaA</name>
    <name evidence="11" type="ORF">SAMN02745152_00033</name>
</gene>
<comment type="function">
    <text evidence="2 10">Catalyzes the transfer of a dimethylallyl group onto the adenine at position 37 in tRNAs that read codons beginning with uridine, leading to the formation of N6-(dimethylallyl)adenosine (i(6)A).</text>
</comment>